<dbReference type="Pfam" id="PF03551">
    <property type="entry name" value="PadR"/>
    <property type="match status" value="1"/>
</dbReference>
<dbReference type="InterPro" id="IPR005149">
    <property type="entry name" value="Tscrpt_reg_PadR_N"/>
</dbReference>
<dbReference type="Gene3D" id="1.10.10.10">
    <property type="entry name" value="Winged helix-like DNA-binding domain superfamily/Winged helix DNA-binding domain"/>
    <property type="match status" value="1"/>
</dbReference>
<dbReference type="SUPFAM" id="SSF46785">
    <property type="entry name" value="Winged helix' DNA-binding domain"/>
    <property type="match status" value="1"/>
</dbReference>
<reference evidence="3 4" key="1">
    <citation type="journal article" date="2016" name="Genome Announc.">
        <title>Complete Genome Sequence of Aurantimicrobium minutum Type Strain KNCT, a Planktonic Ultramicrobacterium Isolated from River Water.</title>
        <authorList>
            <person name="Nakai R."/>
            <person name="Fujisawa T."/>
            <person name="Nakamura Y."/>
            <person name="Nishide H."/>
            <person name="Uchiyama I."/>
            <person name="Baba T."/>
            <person name="Toyoda A."/>
            <person name="Fujiyama A."/>
            <person name="Naganuma T."/>
            <person name="Niki H."/>
        </authorList>
    </citation>
    <scope>NUCLEOTIDE SEQUENCE [LARGE SCALE GENOMIC DNA]</scope>
    <source>
        <strain evidence="3 4">KNC</strain>
    </source>
</reference>
<evidence type="ECO:0000313" key="4">
    <source>
        <dbReference type="Proteomes" id="UP000243847"/>
    </source>
</evidence>
<dbReference type="PANTHER" id="PTHR43252">
    <property type="entry name" value="TRANSCRIPTIONAL REGULATOR YQJI"/>
    <property type="match status" value="1"/>
</dbReference>
<dbReference type="RefSeq" id="WP_231951743.1">
    <property type="nucleotide sequence ID" value="NZ_AP017457.1"/>
</dbReference>
<evidence type="ECO:0000259" key="2">
    <source>
        <dbReference type="Pfam" id="PF03551"/>
    </source>
</evidence>
<dbReference type="EMBL" id="AP017457">
    <property type="protein sequence ID" value="BAU99997.1"/>
    <property type="molecule type" value="Genomic_DNA"/>
</dbReference>
<dbReference type="AlphaFoldDB" id="A0A173LYR0"/>
<gene>
    <name evidence="3" type="ORF">AUMI_114550</name>
</gene>
<name>A0A173LYR0_9MICO</name>
<proteinExistence type="predicted"/>
<dbReference type="InterPro" id="IPR036390">
    <property type="entry name" value="WH_DNA-bd_sf"/>
</dbReference>
<organism evidence="3 4">
    <name type="scientific">Aurantimicrobium minutum</name>
    <dbReference type="NCBI Taxonomy" id="708131"/>
    <lineage>
        <taxon>Bacteria</taxon>
        <taxon>Bacillati</taxon>
        <taxon>Actinomycetota</taxon>
        <taxon>Actinomycetes</taxon>
        <taxon>Micrococcales</taxon>
        <taxon>Microbacteriaceae</taxon>
        <taxon>Aurantimicrobium</taxon>
    </lineage>
</organism>
<evidence type="ECO:0000313" key="3">
    <source>
        <dbReference type="EMBL" id="BAU99997.1"/>
    </source>
</evidence>
<accession>A0A173LYR0</accession>
<protein>
    <submittedName>
        <fullName evidence="3">Transcriptional regulator</fullName>
    </submittedName>
</protein>
<dbReference type="Proteomes" id="UP000243847">
    <property type="component" value="Chromosome sequence1"/>
</dbReference>
<dbReference type="InterPro" id="IPR036388">
    <property type="entry name" value="WH-like_DNA-bd_sf"/>
</dbReference>
<dbReference type="KEGG" id="amin:AUMI_114550"/>
<evidence type="ECO:0000256" key="1">
    <source>
        <dbReference type="SAM" id="MobiDB-lite"/>
    </source>
</evidence>
<dbReference type="CDD" id="cd00090">
    <property type="entry name" value="HTH_ARSR"/>
    <property type="match status" value="1"/>
</dbReference>
<dbReference type="InterPro" id="IPR011991">
    <property type="entry name" value="ArsR-like_HTH"/>
</dbReference>
<dbReference type="PANTHER" id="PTHR43252:SF2">
    <property type="entry name" value="TRANSCRIPTION REGULATOR, PADR-LIKE FAMILY"/>
    <property type="match status" value="1"/>
</dbReference>
<feature type="region of interest" description="Disordered" evidence="1">
    <location>
        <begin position="116"/>
        <end position="136"/>
    </location>
</feature>
<dbReference type="GeneID" id="80452647"/>
<sequence length="181" mass="19589">MKDTWTKNSGADWSLSSALQTLEDLGGQFKRNVDMRMRRGDVRSAVLRLLNESPMHGYQIMNEIETRSGGAWKPSPGSVYPTLQLLVDEGLLEVKETKGRRTYSLTKEGTEVAAAESESPAPWETGFDRPSGPRGALARSGVSVAKAAADVARLGNAAQMEEATALLEETAKKLSAIVTHN</sequence>
<feature type="domain" description="Transcription regulator PadR N-terminal" evidence="2">
    <location>
        <begin position="46"/>
        <end position="113"/>
    </location>
</feature>